<feature type="compositionally biased region" description="Polar residues" evidence="2">
    <location>
        <begin position="407"/>
        <end position="425"/>
    </location>
</feature>
<dbReference type="Proteomes" id="UP000018468">
    <property type="component" value="Linkage group LG9"/>
</dbReference>
<dbReference type="PANTHER" id="PTHR17469">
    <property type="entry name" value="SPERM SPECIFIC ANTIGEN 2-RELATED"/>
    <property type="match status" value="1"/>
</dbReference>
<evidence type="ECO:0000256" key="2">
    <source>
        <dbReference type="SAM" id="MobiDB-lite"/>
    </source>
</evidence>
<dbReference type="InParanoid" id="W5N5L2"/>
<accession>W5N5L2</accession>
<feature type="region of interest" description="Disordered" evidence="2">
    <location>
        <begin position="407"/>
        <end position="474"/>
    </location>
</feature>
<dbReference type="InterPro" id="IPR029325">
    <property type="entry name" value="ITPR-bd"/>
</dbReference>
<sequence>MDEQQLPQILTESKPGDYKQDSIRQWLISGRTEDANQDTAQCLEQAGSLKRLVSAEDDLILGVEASLYGQNTPRKTVQEYLRSLKSSLGNPVLSRWNSLASSHSAASGISVMDVLEFRHDDPEELLLDLGFGMEEPDISIKIPARFINYASQARGINIQVFLQAQKTRMDIENPDFRIRFRQLEVLQQVTSAFSSLVHNGGVATQPPGPVGGGAAQGGPPDAKDKRTKVGMLFRWASKKTISLGQTGRGPSGVPESAEPPETPPSPRRPAFKRARPCLPESASLTPLEEELGPAGDKKPISCPEDLTGPVNDTLMSQPPPKRKQGGDREPPESFEMEEIHSFDEGSISGSITTPGAEDILGGGVIRTNSCQSDSSGFLEEPSVPSLLPQSSPAPEVLKALHTISGDSIDSQSTLKGSKDLSFSNTESEEAELSKTPKLTSSDHTDAVSGTKRRISDASFNNSEMECEGSQTETNQRFWQSVTAETMFSDNNLGDYSPHPIPDSEIKTTHNMKDSHMQAKSGFRSTRSVTVQMPSNLASFSQNSVKQSKDTSLGSVAQTFQRVQQNSCFNRNRSDVQSVPYLEHPNNVYQINADHLHRTAPKHGMQSSSFRTKSMSLDTGLDHDERQSHALQGNITMANIRKCVKCLKMTRSDNYAYKCAETFSPLKYTLEELEGLIRSLRKFRETFVGIEEQLGKEQTSVYDFLSDIDKEEVSCIQELRTAVKEQVNELELQLADLAFNYDEGLNMQVRRLLDEQSYLHAQLKIKTPENQKSTYSSLPDLEIKSTRSVSTQCSLLP</sequence>
<dbReference type="InterPro" id="IPR043444">
    <property type="entry name" value="TESPA1-like"/>
</dbReference>
<dbReference type="SMART" id="SM01257">
    <property type="entry name" value="KRAP_IP3R_bind"/>
    <property type="match status" value="1"/>
</dbReference>
<evidence type="ECO:0000256" key="1">
    <source>
        <dbReference type="ARBA" id="ARBA00023054"/>
    </source>
</evidence>
<dbReference type="Ensembl" id="ENSLOCT00000015951.1">
    <property type="protein sequence ID" value="ENSLOCP00000015921.1"/>
    <property type="gene ID" value="ENSLOCG00000012929.1"/>
</dbReference>
<feature type="compositionally biased region" description="Low complexity" evidence="2">
    <location>
        <begin position="378"/>
        <end position="391"/>
    </location>
</feature>
<dbReference type="AlphaFoldDB" id="W5N5L2"/>
<evidence type="ECO:0000259" key="3">
    <source>
        <dbReference type="SMART" id="SM01257"/>
    </source>
</evidence>
<dbReference type="PANTHER" id="PTHR17469:SF14">
    <property type="entry name" value="PROTEIN ITPRID1"/>
    <property type="match status" value="1"/>
</dbReference>
<feature type="region of interest" description="Disordered" evidence="2">
    <location>
        <begin position="239"/>
        <end position="391"/>
    </location>
</feature>
<dbReference type="Pfam" id="PF14722">
    <property type="entry name" value="KRAP_IP3R_bind"/>
    <property type="match status" value="1"/>
</dbReference>
<evidence type="ECO:0000313" key="5">
    <source>
        <dbReference type="Proteomes" id="UP000018468"/>
    </source>
</evidence>
<evidence type="ECO:0000313" key="4">
    <source>
        <dbReference type="Ensembl" id="ENSLOCP00000015921.1"/>
    </source>
</evidence>
<protein>
    <submittedName>
        <fullName evidence="4">ITPR interacting domain containing 1</fullName>
    </submittedName>
</protein>
<feature type="compositionally biased region" description="Basic and acidic residues" evidence="2">
    <location>
        <begin position="324"/>
        <end position="343"/>
    </location>
</feature>
<dbReference type="InterPro" id="IPR029326">
    <property type="entry name" value="SSFA2_C"/>
</dbReference>
<feature type="domain" description="ITPR-interacting" evidence="3">
    <location>
        <begin position="91"/>
        <end position="240"/>
    </location>
</feature>
<reference evidence="4" key="3">
    <citation type="submission" date="2025-09" db="UniProtKB">
        <authorList>
            <consortium name="Ensembl"/>
        </authorList>
    </citation>
    <scope>IDENTIFICATION</scope>
</reference>
<name>W5N5L2_LEPOC</name>
<dbReference type="GO" id="GO:0005102">
    <property type="term" value="F:signaling receptor binding"/>
    <property type="evidence" value="ECO:0007669"/>
    <property type="project" value="InterPro"/>
</dbReference>
<keyword evidence="1" id="KW-0175">Coiled coil</keyword>
<feature type="compositionally biased region" description="Polar residues" evidence="2">
    <location>
        <begin position="366"/>
        <end position="375"/>
    </location>
</feature>
<dbReference type="Pfam" id="PF14723">
    <property type="entry name" value="SSFA2_C"/>
    <property type="match status" value="1"/>
</dbReference>
<dbReference type="EMBL" id="AHAT01002391">
    <property type="status" value="NOT_ANNOTATED_CDS"/>
    <property type="molecule type" value="Genomic_DNA"/>
</dbReference>
<reference evidence="4" key="2">
    <citation type="submission" date="2025-08" db="UniProtKB">
        <authorList>
            <consortium name="Ensembl"/>
        </authorList>
    </citation>
    <scope>IDENTIFICATION</scope>
</reference>
<dbReference type="Bgee" id="ENSLOCG00000012929">
    <property type="expression patterns" value="Expressed in pharyngeal gill and 9 other cell types or tissues"/>
</dbReference>
<reference evidence="5" key="1">
    <citation type="submission" date="2011-12" db="EMBL/GenBank/DDBJ databases">
        <title>The Draft Genome of Lepisosteus oculatus.</title>
        <authorList>
            <consortium name="The Broad Institute Genome Assembly &amp; Analysis Group"/>
            <consortium name="Computational R&amp;D Group"/>
            <consortium name="and Sequencing Platform"/>
            <person name="Di Palma F."/>
            <person name="Alfoldi J."/>
            <person name="Johnson J."/>
            <person name="Berlin A."/>
            <person name="Gnerre S."/>
            <person name="Jaffe D."/>
            <person name="MacCallum I."/>
            <person name="Young S."/>
            <person name="Walker B.J."/>
            <person name="Lander E.S."/>
            <person name="Lindblad-Toh K."/>
        </authorList>
    </citation>
    <scope>NUCLEOTIDE SEQUENCE [LARGE SCALE GENOMIC DNA]</scope>
</reference>
<dbReference type="eggNOG" id="ENOG502QU3K">
    <property type="taxonomic scope" value="Eukaryota"/>
</dbReference>
<organism evidence="4 5">
    <name type="scientific">Lepisosteus oculatus</name>
    <name type="common">Spotted gar</name>
    <dbReference type="NCBI Taxonomy" id="7918"/>
    <lineage>
        <taxon>Eukaryota</taxon>
        <taxon>Metazoa</taxon>
        <taxon>Chordata</taxon>
        <taxon>Craniata</taxon>
        <taxon>Vertebrata</taxon>
        <taxon>Euteleostomi</taxon>
        <taxon>Actinopterygii</taxon>
        <taxon>Neopterygii</taxon>
        <taxon>Holostei</taxon>
        <taxon>Semionotiformes</taxon>
        <taxon>Lepisosteidae</taxon>
        <taxon>Lepisosteus</taxon>
    </lineage>
</organism>
<feature type="region of interest" description="Disordered" evidence="2">
    <location>
        <begin position="200"/>
        <end position="225"/>
    </location>
</feature>
<proteinExistence type="predicted"/>
<keyword evidence="5" id="KW-1185">Reference proteome</keyword>
<dbReference type="GeneTree" id="ENSGT00940000161762"/>
<feature type="compositionally biased region" description="Polar residues" evidence="2">
    <location>
        <begin position="457"/>
        <end position="474"/>
    </location>
</feature>
<dbReference type="OMA" id="CSCDHNC"/>